<organism evidence="1 2">
    <name type="scientific">Dreissena polymorpha</name>
    <name type="common">Zebra mussel</name>
    <name type="synonym">Mytilus polymorpha</name>
    <dbReference type="NCBI Taxonomy" id="45954"/>
    <lineage>
        <taxon>Eukaryota</taxon>
        <taxon>Metazoa</taxon>
        <taxon>Spiralia</taxon>
        <taxon>Lophotrochozoa</taxon>
        <taxon>Mollusca</taxon>
        <taxon>Bivalvia</taxon>
        <taxon>Autobranchia</taxon>
        <taxon>Heteroconchia</taxon>
        <taxon>Euheterodonta</taxon>
        <taxon>Imparidentia</taxon>
        <taxon>Neoheterodontei</taxon>
        <taxon>Myida</taxon>
        <taxon>Dreissenoidea</taxon>
        <taxon>Dreissenidae</taxon>
        <taxon>Dreissena</taxon>
    </lineage>
</organism>
<accession>A0A9D4D9C6</accession>
<dbReference type="AlphaFoldDB" id="A0A9D4D9C6"/>
<dbReference type="Proteomes" id="UP000828390">
    <property type="component" value="Unassembled WGS sequence"/>
</dbReference>
<keyword evidence="2" id="KW-1185">Reference proteome</keyword>
<evidence type="ECO:0000313" key="2">
    <source>
        <dbReference type="Proteomes" id="UP000828390"/>
    </source>
</evidence>
<reference evidence="1" key="1">
    <citation type="journal article" date="2019" name="bioRxiv">
        <title>The Genome of the Zebra Mussel, Dreissena polymorpha: A Resource for Invasive Species Research.</title>
        <authorList>
            <person name="McCartney M.A."/>
            <person name="Auch B."/>
            <person name="Kono T."/>
            <person name="Mallez S."/>
            <person name="Zhang Y."/>
            <person name="Obille A."/>
            <person name="Becker A."/>
            <person name="Abrahante J.E."/>
            <person name="Garbe J."/>
            <person name="Badalamenti J.P."/>
            <person name="Herman A."/>
            <person name="Mangelson H."/>
            <person name="Liachko I."/>
            <person name="Sullivan S."/>
            <person name="Sone E.D."/>
            <person name="Koren S."/>
            <person name="Silverstein K.A.T."/>
            <person name="Beckman K.B."/>
            <person name="Gohl D.M."/>
        </authorList>
    </citation>
    <scope>NUCLEOTIDE SEQUENCE</scope>
    <source>
        <strain evidence="1">Duluth1</strain>
        <tissue evidence="1">Whole animal</tissue>
    </source>
</reference>
<dbReference type="EMBL" id="JAIWYP010000011">
    <property type="protein sequence ID" value="KAH3740532.1"/>
    <property type="molecule type" value="Genomic_DNA"/>
</dbReference>
<proteinExistence type="predicted"/>
<gene>
    <name evidence="1" type="ORF">DPMN_047238</name>
</gene>
<sequence>MLELKLMDGQSNVTGTTRRGLVEVRLTGSDDEFGIAVNGMNTRGLFSKSKIMPYLR</sequence>
<name>A0A9D4D9C6_DREPO</name>
<evidence type="ECO:0000313" key="1">
    <source>
        <dbReference type="EMBL" id="KAH3740532.1"/>
    </source>
</evidence>
<comment type="caution">
    <text evidence="1">The sequence shown here is derived from an EMBL/GenBank/DDBJ whole genome shotgun (WGS) entry which is preliminary data.</text>
</comment>
<reference evidence="1" key="2">
    <citation type="submission" date="2020-11" db="EMBL/GenBank/DDBJ databases">
        <authorList>
            <person name="McCartney M.A."/>
            <person name="Auch B."/>
            <person name="Kono T."/>
            <person name="Mallez S."/>
            <person name="Becker A."/>
            <person name="Gohl D.M."/>
            <person name="Silverstein K.A.T."/>
            <person name="Koren S."/>
            <person name="Bechman K.B."/>
            <person name="Herman A."/>
            <person name="Abrahante J.E."/>
            <person name="Garbe J."/>
        </authorList>
    </citation>
    <scope>NUCLEOTIDE SEQUENCE</scope>
    <source>
        <strain evidence="1">Duluth1</strain>
        <tissue evidence="1">Whole animal</tissue>
    </source>
</reference>
<protein>
    <submittedName>
        <fullName evidence="1">Uncharacterized protein</fullName>
    </submittedName>
</protein>